<accession>A0AA86RDN7</accession>
<proteinExistence type="predicted"/>
<gene>
    <name evidence="2" type="ORF">HINF_LOCUS34460</name>
    <name evidence="1" type="ORF">HINF_LOCUS58179</name>
</gene>
<keyword evidence="3" id="KW-1185">Reference proteome</keyword>
<evidence type="ECO:0000313" key="1">
    <source>
        <dbReference type="EMBL" id="CAI9970534.1"/>
    </source>
</evidence>
<dbReference type="EMBL" id="CATOUU010001074">
    <property type="protein sequence ID" value="CAI9970534.1"/>
    <property type="molecule type" value="Genomic_DNA"/>
</dbReference>
<reference evidence="2 3" key="2">
    <citation type="submission" date="2024-07" db="EMBL/GenBank/DDBJ databases">
        <authorList>
            <person name="Akdeniz Z."/>
        </authorList>
    </citation>
    <scope>NUCLEOTIDE SEQUENCE [LARGE SCALE GENOMIC DNA]</scope>
</reference>
<organism evidence="1">
    <name type="scientific">Hexamita inflata</name>
    <dbReference type="NCBI Taxonomy" id="28002"/>
    <lineage>
        <taxon>Eukaryota</taxon>
        <taxon>Metamonada</taxon>
        <taxon>Diplomonadida</taxon>
        <taxon>Hexamitidae</taxon>
        <taxon>Hexamitinae</taxon>
        <taxon>Hexamita</taxon>
    </lineage>
</organism>
<reference evidence="1" key="1">
    <citation type="submission" date="2023-06" db="EMBL/GenBank/DDBJ databases">
        <authorList>
            <person name="Kurt Z."/>
        </authorList>
    </citation>
    <scope>NUCLEOTIDE SEQUENCE</scope>
</reference>
<dbReference type="EMBL" id="CAXDID020000122">
    <property type="protein sequence ID" value="CAL6032384.1"/>
    <property type="molecule type" value="Genomic_DNA"/>
</dbReference>
<comment type="caution">
    <text evidence="1">The sequence shown here is derived from an EMBL/GenBank/DDBJ whole genome shotgun (WGS) entry which is preliminary data.</text>
</comment>
<protein>
    <submittedName>
        <fullName evidence="2">Hypothetical_protein</fullName>
    </submittedName>
</protein>
<dbReference type="AlphaFoldDB" id="A0AA86RDN7"/>
<dbReference type="Proteomes" id="UP001642409">
    <property type="component" value="Unassembled WGS sequence"/>
</dbReference>
<name>A0AA86RDN7_9EUKA</name>
<evidence type="ECO:0000313" key="2">
    <source>
        <dbReference type="EMBL" id="CAL6032384.1"/>
    </source>
</evidence>
<evidence type="ECO:0000313" key="3">
    <source>
        <dbReference type="Proteomes" id="UP001642409"/>
    </source>
</evidence>
<sequence>MTVRIIDFTNYDIYISLPRELLNIGLFLLNEIQSGKTFLKQFIIEETTAVSALAKKGRVIFAKHTRVTQLMFQNQINYYPLVILFVSLDGQMKTKLLARLKIFQKEERLAQVKQVNWSEHQNIYLTSSRQHRLSNWLGFLFIGSQRFYSFRPTFGFDSTGFSASVFTLKTKIL</sequence>